<sequence length="57" mass="6754">MNDQQKEALAQMETQFRTLGATPIQALYKLDYSDKLSKEEFEMVTKVFVRNYLFSEK</sequence>
<reference evidence="1 2" key="1">
    <citation type="submission" date="2023-03" db="EMBL/GenBank/DDBJ databases">
        <authorList>
            <person name="Shen W."/>
            <person name="Cai J."/>
        </authorList>
    </citation>
    <scope>NUCLEOTIDE SEQUENCE [LARGE SCALE GENOMIC DNA]</scope>
    <source>
        <strain evidence="1 2">D6-4</strain>
    </source>
</reference>
<accession>A0ABU3F1D3</accession>
<dbReference type="RefSeq" id="WP_176244696.1">
    <property type="nucleotide sequence ID" value="NZ_JAFLVV010000028.1"/>
</dbReference>
<dbReference type="EMBL" id="JARPYI010000008">
    <property type="protein sequence ID" value="MDT2600929.1"/>
    <property type="molecule type" value="Genomic_DNA"/>
</dbReference>
<keyword evidence="2" id="KW-1185">Reference proteome</keyword>
<evidence type="ECO:0008006" key="3">
    <source>
        <dbReference type="Google" id="ProtNLM"/>
    </source>
</evidence>
<protein>
    <recommendedName>
        <fullName evidence="3">XkdX family protein</fullName>
    </recommendedName>
</protein>
<evidence type="ECO:0000313" key="2">
    <source>
        <dbReference type="Proteomes" id="UP001252875"/>
    </source>
</evidence>
<organism evidence="1 2">
    <name type="scientific">Enterococcus hulanensis</name>
    <dbReference type="NCBI Taxonomy" id="2559929"/>
    <lineage>
        <taxon>Bacteria</taxon>
        <taxon>Bacillati</taxon>
        <taxon>Bacillota</taxon>
        <taxon>Bacilli</taxon>
        <taxon>Lactobacillales</taxon>
        <taxon>Enterococcaceae</taxon>
        <taxon>Enterococcus</taxon>
    </lineage>
</organism>
<gene>
    <name evidence="1" type="ORF">P7D85_14175</name>
</gene>
<dbReference type="Proteomes" id="UP001252875">
    <property type="component" value="Unassembled WGS sequence"/>
</dbReference>
<proteinExistence type="predicted"/>
<evidence type="ECO:0000313" key="1">
    <source>
        <dbReference type="EMBL" id="MDT2600929.1"/>
    </source>
</evidence>
<name>A0ABU3F1D3_9ENTE</name>
<comment type="caution">
    <text evidence="1">The sequence shown here is derived from an EMBL/GenBank/DDBJ whole genome shotgun (WGS) entry which is preliminary data.</text>
</comment>